<protein>
    <submittedName>
        <fullName evidence="1">Uncharacterized protein</fullName>
    </submittedName>
</protein>
<evidence type="ECO:0000313" key="1">
    <source>
        <dbReference type="EMBL" id="GFT38800.1"/>
    </source>
</evidence>
<reference evidence="1" key="1">
    <citation type="submission" date="2020-08" db="EMBL/GenBank/DDBJ databases">
        <title>Multicomponent nature underlies the extraordinary mechanical properties of spider dragline silk.</title>
        <authorList>
            <person name="Kono N."/>
            <person name="Nakamura H."/>
            <person name="Mori M."/>
            <person name="Yoshida Y."/>
            <person name="Ohtoshi R."/>
            <person name="Malay A.D."/>
            <person name="Moran D.A.P."/>
            <person name="Tomita M."/>
            <person name="Numata K."/>
            <person name="Arakawa K."/>
        </authorList>
    </citation>
    <scope>NUCLEOTIDE SEQUENCE</scope>
</reference>
<gene>
    <name evidence="1" type="primary">X975_13019</name>
    <name evidence="1" type="ORF">NPIL_52691</name>
</gene>
<dbReference type="Proteomes" id="UP000887013">
    <property type="component" value="Unassembled WGS sequence"/>
</dbReference>
<organism evidence="1 2">
    <name type="scientific">Nephila pilipes</name>
    <name type="common">Giant wood spider</name>
    <name type="synonym">Nephila maculata</name>
    <dbReference type="NCBI Taxonomy" id="299642"/>
    <lineage>
        <taxon>Eukaryota</taxon>
        <taxon>Metazoa</taxon>
        <taxon>Ecdysozoa</taxon>
        <taxon>Arthropoda</taxon>
        <taxon>Chelicerata</taxon>
        <taxon>Arachnida</taxon>
        <taxon>Araneae</taxon>
        <taxon>Araneomorphae</taxon>
        <taxon>Entelegynae</taxon>
        <taxon>Araneoidea</taxon>
        <taxon>Nephilidae</taxon>
        <taxon>Nephila</taxon>
    </lineage>
</organism>
<sequence length="147" mass="16786">MAAIMKDFLAKKIAQKAIVTKLKQKLSEPNLSISELKLLRTKFKNLQDEFNSIFNCITNLSDKVNVEKVVDKEDEINAILIYVKFDVNSKLSKYNQNKLENSTVNSVFEKSVARLPKISLPTFAGEMHAWLSFKDMFKASIDQNPNL</sequence>
<dbReference type="OrthoDB" id="8045822at2759"/>
<evidence type="ECO:0000313" key="2">
    <source>
        <dbReference type="Proteomes" id="UP000887013"/>
    </source>
</evidence>
<accession>A0A8X6NWE5</accession>
<name>A0A8X6NWE5_NEPPI</name>
<dbReference type="AlphaFoldDB" id="A0A8X6NWE5"/>
<proteinExistence type="predicted"/>
<dbReference type="EMBL" id="BMAW01109518">
    <property type="protein sequence ID" value="GFT38800.1"/>
    <property type="molecule type" value="Genomic_DNA"/>
</dbReference>
<comment type="caution">
    <text evidence="1">The sequence shown here is derived from an EMBL/GenBank/DDBJ whole genome shotgun (WGS) entry which is preliminary data.</text>
</comment>
<keyword evidence="2" id="KW-1185">Reference proteome</keyword>